<evidence type="ECO:0000313" key="2">
    <source>
        <dbReference type="EMBL" id="KIW49733.1"/>
    </source>
</evidence>
<dbReference type="EMBL" id="KN847323">
    <property type="protein sequence ID" value="KIW49733.1"/>
    <property type="molecule type" value="Genomic_DNA"/>
</dbReference>
<dbReference type="PANTHER" id="PTHR46023:SF6">
    <property type="entry name" value="LIPASE CLASS 3 FAMILY PROTEIN"/>
    <property type="match status" value="1"/>
</dbReference>
<dbReference type="InterPro" id="IPR002921">
    <property type="entry name" value="Fungal_lipase-type"/>
</dbReference>
<evidence type="ECO:0000259" key="1">
    <source>
        <dbReference type="Pfam" id="PF01764"/>
    </source>
</evidence>
<dbReference type="InterPro" id="IPR029058">
    <property type="entry name" value="AB_hydrolase_fold"/>
</dbReference>
<sequence>MPFLFNGARKCQKYANTTTGPAPVYAPNPPPPPYALNTSNTLNQQPQWATQPGPHGGLGCYMASTVSLSAQQGATENPYRPLQPQYTWSHPEPPYITPSTTPAGGDLHRKIDDKLGDVISLIDEEAFTGSARELAISIPDSPAPEYTEPYYFSERDVRSQGNGHARPKKQSQCKQVNVFSKLDLYLNSRLPASLPPLRVYIPTYPLLCLAAQYSASAYHSPQSPSERKDFVSADNRAGTKTMVIKSIPCDDKNTVVFAIRGTSMLSMRDWGINLSTDPVSPAGFLDDQGNLCHSGFLKVAKAMARPIATRLRQLLEENPNRTSCSLLITGHSAGGAVASLLYAHMLATTVQSDLNILTGCFKRVHCITFGAPPISLLPLQKPDTADGRLKKCLFHSFINEGDPVARAERTYIKSLVDLLSRPVPQLQPSKTTASPLTMLGASMSRLDLSLNPKKNNQPARPKKQLVPTRKMWWEVPPATFSNAGRLVVLRVPDGGTDGDVTACIVRDEQLRQVMFGDPLMHAMDLYARRIETLAVRAVTGKTGVC</sequence>
<dbReference type="PANTHER" id="PTHR46023">
    <property type="entry name" value="LIPASE CLASS 3 PROTEIN-LIKE"/>
    <property type="match status" value="1"/>
</dbReference>
<reference evidence="2 3" key="1">
    <citation type="submission" date="2015-01" db="EMBL/GenBank/DDBJ databases">
        <title>The Genome Sequence of Exophiala xenobiotica CBS118157.</title>
        <authorList>
            <consortium name="The Broad Institute Genomics Platform"/>
            <person name="Cuomo C."/>
            <person name="de Hoog S."/>
            <person name="Gorbushina A."/>
            <person name="Stielow B."/>
            <person name="Teixiera M."/>
            <person name="Abouelleil A."/>
            <person name="Chapman S.B."/>
            <person name="Priest M."/>
            <person name="Young S.K."/>
            <person name="Wortman J."/>
            <person name="Nusbaum C."/>
            <person name="Birren B."/>
        </authorList>
    </citation>
    <scope>NUCLEOTIDE SEQUENCE [LARGE SCALE GENOMIC DNA]</scope>
    <source>
        <strain evidence="2 3">CBS 118157</strain>
    </source>
</reference>
<accession>A0A0D2E2J8</accession>
<dbReference type="OrthoDB" id="438440at2759"/>
<dbReference type="RefSeq" id="XP_013310317.1">
    <property type="nucleotide sequence ID" value="XM_013454863.1"/>
</dbReference>
<dbReference type="SUPFAM" id="SSF53474">
    <property type="entry name" value="alpha/beta-Hydrolases"/>
    <property type="match status" value="1"/>
</dbReference>
<organism evidence="2 3">
    <name type="scientific">Exophiala xenobiotica</name>
    <dbReference type="NCBI Taxonomy" id="348802"/>
    <lineage>
        <taxon>Eukaryota</taxon>
        <taxon>Fungi</taxon>
        <taxon>Dikarya</taxon>
        <taxon>Ascomycota</taxon>
        <taxon>Pezizomycotina</taxon>
        <taxon>Eurotiomycetes</taxon>
        <taxon>Chaetothyriomycetidae</taxon>
        <taxon>Chaetothyriales</taxon>
        <taxon>Herpotrichiellaceae</taxon>
        <taxon>Exophiala</taxon>
    </lineage>
</organism>
<dbReference type="Gene3D" id="3.40.50.1820">
    <property type="entry name" value="alpha/beta hydrolase"/>
    <property type="match status" value="1"/>
</dbReference>
<dbReference type="GeneID" id="25333291"/>
<proteinExistence type="predicted"/>
<protein>
    <recommendedName>
        <fullName evidence="1">Fungal lipase-type domain-containing protein</fullName>
    </recommendedName>
</protein>
<dbReference type="GO" id="GO:0006629">
    <property type="term" value="P:lipid metabolic process"/>
    <property type="evidence" value="ECO:0007669"/>
    <property type="project" value="InterPro"/>
</dbReference>
<gene>
    <name evidence="2" type="ORF">PV05_11383</name>
</gene>
<keyword evidence="3" id="KW-1185">Reference proteome</keyword>
<dbReference type="Pfam" id="PF01764">
    <property type="entry name" value="Lipase_3"/>
    <property type="match status" value="1"/>
</dbReference>
<name>A0A0D2E2J8_9EURO</name>
<feature type="domain" description="Fungal lipase-type" evidence="1">
    <location>
        <begin position="256"/>
        <end position="407"/>
    </location>
</feature>
<dbReference type="HOGENOM" id="CLU_025630_1_0_1"/>
<evidence type="ECO:0000313" key="3">
    <source>
        <dbReference type="Proteomes" id="UP000054342"/>
    </source>
</evidence>
<dbReference type="CDD" id="cd00519">
    <property type="entry name" value="Lipase_3"/>
    <property type="match status" value="1"/>
</dbReference>
<dbReference type="AlphaFoldDB" id="A0A0D2E2J8"/>
<dbReference type="Proteomes" id="UP000054342">
    <property type="component" value="Unassembled WGS sequence"/>
</dbReference>